<comment type="caution">
    <text evidence="1">The sequence shown here is derived from an EMBL/GenBank/DDBJ whole genome shotgun (WGS) entry which is preliminary data.</text>
</comment>
<reference evidence="1 2" key="1">
    <citation type="submission" date="2018-09" db="EMBL/GenBank/DDBJ databases">
        <title>Characterization of the phylogenetic diversity of five novel species belonging to the genus Bifidobacterium.</title>
        <authorList>
            <person name="Lugli G.A."/>
            <person name="Duranti S."/>
            <person name="Milani C."/>
        </authorList>
    </citation>
    <scope>NUCLEOTIDE SEQUENCE [LARGE SCALE GENOMIC DNA]</scope>
    <source>
        <strain evidence="1 2">2036B</strain>
    </source>
</reference>
<protein>
    <submittedName>
        <fullName evidence="1">Uncharacterized protein</fullName>
    </submittedName>
</protein>
<dbReference type="Proteomes" id="UP000287609">
    <property type="component" value="Unassembled WGS sequence"/>
</dbReference>
<gene>
    <name evidence="1" type="ORF">D2E26_1371</name>
</gene>
<sequence length="32" mass="3725">MGHCLYEITQQSTAQIECYQFIYAVALRAEMI</sequence>
<proteinExistence type="predicted"/>
<keyword evidence="2" id="KW-1185">Reference proteome</keyword>
<organism evidence="1 2">
    <name type="scientific">Bifidobacterium dolichotidis</name>
    <dbReference type="NCBI Taxonomy" id="2306976"/>
    <lineage>
        <taxon>Bacteria</taxon>
        <taxon>Bacillati</taxon>
        <taxon>Actinomycetota</taxon>
        <taxon>Actinomycetes</taxon>
        <taxon>Bifidobacteriales</taxon>
        <taxon>Bifidobacteriaceae</taxon>
        <taxon>Bifidobacterium</taxon>
    </lineage>
</organism>
<evidence type="ECO:0000313" key="2">
    <source>
        <dbReference type="Proteomes" id="UP000287609"/>
    </source>
</evidence>
<name>A0A430FP18_9BIFI</name>
<dbReference type="AlphaFoldDB" id="A0A430FP18"/>
<evidence type="ECO:0000313" key="1">
    <source>
        <dbReference type="EMBL" id="RSX54571.1"/>
    </source>
</evidence>
<accession>A0A430FP18</accession>
<dbReference type="EMBL" id="QXGM01000003">
    <property type="protein sequence ID" value="RSX54571.1"/>
    <property type="molecule type" value="Genomic_DNA"/>
</dbReference>